<gene>
    <name evidence="2" type="ORF">ElyMa_000316200</name>
</gene>
<keyword evidence="1" id="KW-0732">Signal</keyword>
<dbReference type="AlphaFoldDB" id="A0AAV4F9U3"/>
<evidence type="ECO:0000256" key="1">
    <source>
        <dbReference type="SAM" id="SignalP"/>
    </source>
</evidence>
<comment type="caution">
    <text evidence="2">The sequence shown here is derived from an EMBL/GenBank/DDBJ whole genome shotgun (WGS) entry which is preliminary data.</text>
</comment>
<name>A0AAV4F9U3_9GAST</name>
<evidence type="ECO:0000313" key="3">
    <source>
        <dbReference type="Proteomes" id="UP000762676"/>
    </source>
</evidence>
<dbReference type="EMBL" id="BMAT01000636">
    <property type="protein sequence ID" value="GFR69992.1"/>
    <property type="molecule type" value="Genomic_DNA"/>
</dbReference>
<evidence type="ECO:0000313" key="2">
    <source>
        <dbReference type="EMBL" id="GFR69992.1"/>
    </source>
</evidence>
<proteinExistence type="predicted"/>
<sequence length="249" mass="27794">MHSNRFKTRRALLISLLLTLGPNGVLQVEGKQPITHHYHLTNIAWTNVQCATRVTARSAFDCATACLSSTFPCLGSTFTASSPSVCALCGDYKPPLESPDTGESNIFQMPIRSMSAPKAVELIVPYHTPAGVVYVSGVPLDGFEVTIEEPGCNGDRSNCCVDFYMFASEEDVFLGKRREATWFGHQSIKHYGLFQSERRFQMVVMMLHDIYVIIVDGVEFLKYPLEFDLSPTMNISTFHLWQVSMATSF</sequence>
<dbReference type="Proteomes" id="UP000762676">
    <property type="component" value="Unassembled WGS sequence"/>
</dbReference>
<feature type="chain" id="PRO_5043774974" description="Galectin" evidence="1">
    <location>
        <begin position="28"/>
        <end position="249"/>
    </location>
</feature>
<accession>A0AAV4F9U3</accession>
<keyword evidence="3" id="KW-1185">Reference proteome</keyword>
<reference evidence="2 3" key="1">
    <citation type="journal article" date="2021" name="Elife">
        <title>Chloroplast acquisition without the gene transfer in kleptoplastic sea slugs, Plakobranchus ocellatus.</title>
        <authorList>
            <person name="Maeda T."/>
            <person name="Takahashi S."/>
            <person name="Yoshida T."/>
            <person name="Shimamura S."/>
            <person name="Takaki Y."/>
            <person name="Nagai Y."/>
            <person name="Toyoda A."/>
            <person name="Suzuki Y."/>
            <person name="Arimoto A."/>
            <person name="Ishii H."/>
            <person name="Satoh N."/>
            <person name="Nishiyama T."/>
            <person name="Hasebe M."/>
            <person name="Maruyama T."/>
            <person name="Minagawa J."/>
            <person name="Obokata J."/>
            <person name="Shigenobu S."/>
        </authorList>
    </citation>
    <scope>NUCLEOTIDE SEQUENCE [LARGE SCALE GENOMIC DNA]</scope>
</reference>
<protein>
    <recommendedName>
        <fullName evidence="4">Galectin</fullName>
    </recommendedName>
</protein>
<organism evidence="2 3">
    <name type="scientific">Elysia marginata</name>
    <dbReference type="NCBI Taxonomy" id="1093978"/>
    <lineage>
        <taxon>Eukaryota</taxon>
        <taxon>Metazoa</taxon>
        <taxon>Spiralia</taxon>
        <taxon>Lophotrochozoa</taxon>
        <taxon>Mollusca</taxon>
        <taxon>Gastropoda</taxon>
        <taxon>Heterobranchia</taxon>
        <taxon>Euthyneura</taxon>
        <taxon>Panpulmonata</taxon>
        <taxon>Sacoglossa</taxon>
        <taxon>Placobranchoidea</taxon>
        <taxon>Plakobranchidae</taxon>
        <taxon>Elysia</taxon>
    </lineage>
</organism>
<feature type="signal peptide" evidence="1">
    <location>
        <begin position="1"/>
        <end position="27"/>
    </location>
</feature>
<evidence type="ECO:0008006" key="4">
    <source>
        <dbReference type="Google" id="ProtNLM"/>
    </source>
</evidence>